<sequence>MIGITNDQGLRLELFSNQNLVTEQVAAWLVDDELPGEFSYPIDAPLTENNQRFVAHGYRPDSASPRLIMPVTVSFGGILYRRCQLAYKLQNGKLNAYLKIDSAEVYDKLRKLSLQEALATPIRIGDGVVGAVNGIATVLPLNERLTQVAAAPPGTCAFAVFPIRNETFFEDDWRMKVPGAIPDPQPYVNWFTKTGSNGVGNFVADYQFGDGVVRGYPICPQLYLWWVLEQLMLLAGYRIESDWLAQEAIQRLCILNLTALPIIENKTLDEAFGGRRFIPGQCLPEMDVSEFLKAIKQRFGLCFTFNANTRICTIAQFVGAVAQGPAGNLTSYQAGSYDTAEPDGRGFAVTEYFDPADELYKDARGQTIQPDPIIIGKGGQPISMKVGTCQSIYTDSTVSNGKWQVPTVRQAGNLLDPAYSASDRYLDQTGKRRNNVGLRLLSYEGMQQDSTGAYYPFASTEVCELAGRNGIWLKGLRQYYYFRDQTQRITQKMLLPAPVLSTMQLHRSYSLSLNDRIRRAYLITKLQAEAPGPEGKLTARLECQTIPSGIDQAADVDEAFVYLELVNETQKQLAGPTSSVINANFYDQTKLTVKVWADRNKTRAAIVGKLPVKLRFLKSWPVKKNITQLEAGQVRTVNYLETVTTYDIVGSQMVIEPALKTYLFLTGENVWEEFQLVVQLDPGEGYGIL</sequence>
<dbReference type="KEGG" id="srho:HH216_14945"/>
<protein>
    <recommendedName>
        <fullName evidence="3">Tail protein</fullName>
    </recommendedName>
</protein>
<keyword evidence="2" id="KW-1185">Reference proteome</keyword>
<dbReference type="RefSeq" id="WP_169551530.1">
    <property type="nucleotide sequence ID" value="NZ_CP051677.1"/>
</dbReference>
<proteinExistence type="predicted"/>
<evidence type="ECO:0000313" key="1">
    <source>
        <dbReference type="EMBL" id="QJD79566.1"/>
    </source>
</evidence>
<evidence type="ECO:0000313" key="2">
    <source>
        <dbReference type="Proteomes" id="UP000501128"/>
    </source>
</evidence>
<reference evidence="1 2" key="1">
    <citation type="submission" date="2020-04" db="EMBL/GenBank/DDBJ databases">
        <title>Genome sequencing of novel species.</title>
        <authorList>
            <person name="Heo J."/>
            <person name="Kim S.-J."/>
            <person name="Kim J.-S."/>
            <person name="Hong S.-B."/>
            <person name="Kwon S.-W."/>
        </authorList>
    </citation>
    <scope>NUCLEOTIDE SEQUENCE [LARGE SCALE GENOMIC DNA]</scope>
    <source>
        <strain evidence="1 2">CJU-R4</strain>
    </source>
</reference>
<organism evidence="1 2">
    <name type="scientific">Spirosoma rhododendri</name>
    <dbReference type="NCBI Taxonomy" id="2728024"/>
    <lineage>
        <taxon>Bacteria</taxon>
        <taxon>Pseudomonadati</taxon>
        <taxon>Bacteroidota</taxon>
        <taxon>Cytophagia</taxon>
        <taxon>Cytophagales</taxon>
        <taxon>Cytophagaceae</taxon>
        <taxon>Spirosoma</taxon>
    </lineage>
</organism>
<dbReference type="Proteomes" id="UP000501128">
    <property type="component" value="Chromosome"/>
</dbReference>
<accession>A0A7L5DMD5</accession>
<evidence type="ECO:0008006" key="3">
    <source>
        <dbReference type="Google" id="ProtNLM"/>
    </source>
</evidence>
<dbReference type="AlphaFoldDB" id="A0A7L5DMD5"/>
<dbReference type="EMBL" id="CP051677">
    <property type="protein sequence ID" value="QJD79566.1"/>
    <property type="molecule type" value="Genomic_DNA"/>
</dbReference>
<gene>
    <name evidence="1" type="ORF">HH216_14945</name>
</gene>
<name>A0A7L5DMD5_9BACT</name>